<dbReference type="SUPFAM" id="SSF46565">
    <property type="entry name" value="Chaperone J-domain"/>
    <property type="match status" value="1"/>
</dbReference>
<reference evidence="3" key="1">
    <citation type="submission" date="2021-01" db="EMBL/GenBank/DDBJ databases">
        <authorList>
            <person name="Corre E."/>
            <person name="Pelletier E."/>
            <person name="Niang G."/>
            <person name="Scheremetjew M."/>
            <person name="Finn R."/>
            <person name="Kale V."/>
            <person name="Holt S."/>
            <person name="Cochrane G."/>
            <person name="Meng A."/>
            <person name="Brown T."/>
            <person name="Cohen L."/>
        </authorList>
    </citation>
    <scope>NUCLEOTIDE SEQUENCE</scope>
    <source>
        <strain evidence="3">SL-175</strain>
    </source>
</reference>
<dbReference type="GO" id="GO:0006457">
    <property type="term" value="P:protein folding"/>
    <property type="evidence" value="ECO:0007669"/>
    <property type="project" value="InterPro"/>
</dbReference>
<organism evidence="3">
    <name type="scientific">Mantoniella antarctica</name>
    <dbReference type="NCBI Taxonomy" id="81844"/>
    <lineage>
        <taxon>Eukaryota</taxon>
        <taxon>Viridiplantae</taxon>
        <taxon>Chlorophyta</taxon>
        <taxon>Mamiellophyceae</taxon>
        <taxon>Mamiellales</taxon>
        <taxon>Mamiellaceae</taxon>
        <taxon>Mantoniella</taxon>
    </lineage>
</organism>
<dbReference type="InterPro" id="IPR001623">
    <property type="entry name" value="DnaJ_domain"/>
</dbReference>
<dbReference type="GO" id="GO:0051082">
    <property type="term" value="F:unfolded protein binding"/>
    <property type="evidence" value="ECO:0007669"/>
    <property type="project" value="InterPro"/>
</dbReference>
<dbReference type="FunFam" id="2.60.260.20:FF:000006">
    <property type="entry name" value="DnaJ subfamily B member 13"/>
    <property type="match status" value="1"/>
</dbReference>
<sequence>MDYYDELGVTRSAADVDVKKAYRKLALKYHPDKDASPEAVAIFARVAEAYDVLTDGKLKATFDLLGEIGLKQGVPDGKGGRRGGIYAFDVSPLAVFERFFGTSNPYSALMDISAAFEALTADKPALLGMQRTFDVPVTLGELYHGSSKMVTHVRKLQLEPGAEVLEESRTLTIAVPPGCKNGQRFVFEKEGNAKPNMEPGPVVYTLAALKHDVFARAGDDLVYTATLPLIDSLCGAQLSIPTLDGRQLSIPVTDIVKTGSKKVVLGEGMPRGDGSRGDLIIVFDILFPKTLSPMQRDLMRAAFFFPGKSPTTAASAAGTSFLSSANNLSSGWTVGFSK</sequence>
<dbReference type="InterPro" id="IPR051339">
    <property type="entry name" value="DnaJ_subfamily_B"/>
</dbReference>
<dbReference type="Pfam" id="PF01556">
    <property type="entry name" value="DnaJ_C"/>
    <property type="match status" value="1"/>
</dbReference>
<dbReference type="InterPro" id="IPR008971">
    <property type="entry name" value="HSP40/DnaJ_pept-bd"/>
</dbReference>
<dbReference type="PROSITE" id="PS50076">
    <property type="entry name" value="DNAJ_2"/>
    <property type="match status" value="1"/>
</dbReference>
<name>A0A7S0XCY5_9CHLO</name>
<feature type="domain" description="J" evidence="2">
    <location>
        <begin position="2"/>
        <end position="66"/>
    </location>
</feature>
<dbReference type="CDD" id="cd10747">
    <property type="entry name" value="DnaJ_C"/>
    <property type="match status" value="1"/>
</dbReference>
<dbReference type="CDD" id="cd06257">
    <property type="entry name" value="DnaJ"/>
    <property type="match status" value="1"/>
</dbReference>
<dbReference type="GO" id="GO:0051087">
    <property type="term" value="F:protein-folding chaperone binding"/>
    <property type="evidence" value="ECO:0007669"/>
    <property type="project" value="TreeGrafter"/>
</dbReference>
<dbReference type="Gene3D" id="2.60.260.20">
    <property type="entry name" value="Urease metallochaperone UreE, N-terminal domain"/>
    <property type="match status" value="2"/>
</dbReference>
<dbReference type="PANTHER" id="PTHR24078">
    <property type="entry name" value="DNAJ HOMOLOG SUBFAMILY C MEMBER"/>
    <property type="match status" value="1"/>
</dbReference>
<proteinExistence type="predicted"/>
<accession>A0A7S0XCY5</accession>
<dbReference type="Pfam" id="PF00226">
    <property type="entry name" value="DnaJ"/>
    <property type="match status" value="1"/>
</dbReference>
<dbReference type="InterPro" id="IPR036869">
    <property type="entry name" value="J_dom_sf"/>
</dbReference>
<dbReference type="SMART" id="SM00271">
    <property type="entry name" value="DnaJ"/>
    <property type="match status" value="1"/>
</dbReference>
<keyword evidence="1" id="KW-0143">Chaperone</keyword>
<dbReference type="GO" id="GO:0005829">
    <property type="term" value="C:cytosol"/>
    <property type="evidence" value="ECO:0007669"/>
    <property type="project" value="TreeGrafter"/>
</dbReference>
<dbReference type="Gene3D" id="1.10.287.110">
    <property type="entry name" value="DnaJ domain"/>
    <property type="match status" value="1"/>
</dbReference>
<dbReference type="PROSITE" id="PS00636">
    <property type="entry name" value="DNAJ_1"/>
    <property type="match status" value="1"/>
</dbReference>
<evidence type="ECO:0000256" key="1">
    <source>
        <dbReference type="ARBA" id="ARBA00023186"/>
    </source>
</evidence>
<dbReference type="InterPro" id="IPR018253">
    <property type="entry name" value="DnaJ_domain_CS"/>
</dbReference>
<evidence type="ECO:0000259" key="2">
    <source>
        <dbReference type="PROSITE" id="PS50076"/>
    </source>
</evidence>
<protein>
    <recommendedName>
        <fullName evidence="2">J domain-containing protein</fullName>
    </recommendedName>
</protein>
<dbReference type="PANTHER" id="PTHR24078:SF519">
    <property type="entry name" value="DNAJ HOMOLOG SUBFAMILY B MEMBER 13"/>
    <property type="match status" value="1"/>
</dbReference>
<dbReference type="SUPFAM" id="SSF49493">
    <property type="entry name" value="HSP40/DnaJ peptide-binding domain"/>
    <property type="match status" value="2"/>
</dbReference>
<dbReference type="PRINTS" id="PR00625">
    <property type="entry name" value="JDOMAIN"/>
</dbReference>
<evidence type="ECO:0000313" key="3">
    <source>
        <dbReference type="EMBL" id="CAD8711726.1"/>
    </source>
</evidence>
<gene>
    <name evidence="3" type="ORF">MANT1106_LOCUS14413</name>
</gene>
<dbReference type="EMBL" id="HBFC01023942">
    <property type="protein sequence ID" value="CAD8711726.1"/>
    <property type="molecule type" value="Transcribed_RNA"/>
</dbReference>
<dbReference type="AlphaFoldDB" id="A0A7S0XCY5"/>
<dbReference type="InterPro" id="IPR002939">
    <property type="entry name" value="DnaJ_C"/>
</dbReference>